<organism evidence="8 9">
    <name type="scientific">Pseudonaja textilis</name>
    <name type="common">Eastern brown snake</name>
    <dbReference type="NCBI Taxonomy" id="8673"/>
    <lineage>
        <taxon>Eukaryota</taxon>
        <taxon>Metazoa</taxon>
        <taxon>Chordata</taxon>
        <taxon>Craniata</taxon>
        <taxon>Vertebrata</taxon>
        <taxon>Euteleostomi</taxon>
        <taxon>Lepidosauria</taxon>
        <taxon>Squamata</taxon>
        <taxon>Bifurcata</taxon>
        <taxon>Unidentata</taxon>
        <taxon>Episquamata</taxon>
        <taxon>Toxicofera</taxon>
        <taxon>Serpentes</taxon>
        <taxon>Colubroidea</taxon>
        <taxon>Elapidae</taxon>
        <taxon>Hydrophiinae</taxon>
        <taxon>Pseudonaja</taxon>
    </lineage>
</organism>
<dbReference type="InterPro" id="IPR028055">
    <property type="entry name" value="YidC/Oxa/ALB_C"/>
</dbReference>
<keyword evidence="4 6" id="KW-0472">Membrane</keyword>
<feature type="transmembrane region" description="Helical" evidence="6">
    <location>
        <begin position="236"/>
        <end position="254"/>
    </location>
</feature>
<evidence type="ECO:0000256" key="6">
    <source>
        <dbReference type="SAM" id="Phobius"/>
    </source>
</evidence>
<accession>A0A670ZGU5</accession>
<evidence type="ECO:0000313" key="8">
    <source>
        <dbReference type="Ensembl" id="ENSPTXP00000022027.1"/>
    </source>
</evidence>
<name>A0A670ZGU5_PSETE</name>
<dbReference type="GO" id="GO:0033617">
    <property type="term" value="P:mitochondrial respiratory chain complex IV assembly"/>
    <property type="evidence" value="ECO:0007669"/>
    <property type="project" value="TreeGrafter"/>
</dbReference>
<dbReference type="PANTHER" id="PTHR12428">
    <property type="entry name" value="OXA1"/>
    <property type="match status" value="1"/>
</dbReference>
<dbReference type="Ensembl" id="ENSPTXT00000022701.1">
    <property type="protein sequence ID" value="ENSPTXP00000022027.1"/>
    <property type="gene ID" value="ENSPTXG00000015242.1"/>
</dbReference>
<evidence type="ECO:0000313" key="9">
    <source>
        <dbReference type="Proteomes" id="UP000472273"/>
    </source>
</evidence>
<evidence type="ECO:0000256" key="1">
    <source>
        <dbReference type="ARBA" id="ARBA00004141"/>
    </source>
</evidence>
<dbReference type="GO" id="GO:0005743">
    <property type="term" value="C:mitochondrial inner membrane"/>
    <property type="evidence" value="ECO:0007669"/>
    <property type="project" value="TreeGrafter"/>
</dbReference>
<evidence type="ECO:0000256" key="2">
    <source>
        <dbReference type="ARBA" id="ARBA00022692"/>
    </source>
</evidence>
<dbReference type="PANTHER" id="PTHR12428:SF65">
    <property type="entry name" value="CYTOCHROME C OXIDASE ASSEMBLY PROTEIN COX18, MITOCHONDRIAL"/>
    <property type="match status" value="1"/>
</dbReference>
<feature type="transmembrane region" description="Helical" evidence="6">
    <location>
        <begin position="266"/>
        <end position="283"/>
    </location>
</feature>
<comment type="similarity">
    <text evidence="5">Belongs to the OXA1/ALB3/YidC family.</text>
</comment>
<reference evidence="8" key="2">
    <citation type="submission" date="2025-09" db="UniProtKB">
        <authorList>
            <consortium name="Ensembl"/>
        </authorList>
    </citation>
    <scope>IDENTIFICATION</scope>
</reference>
<keyword evidence="2 5" id="KW-0812">Transmembrane</keyword>
<feature type="domain" description="Membrane insertase YidC/Oxa/ALB C-terminal" evidence="7">
    <location>
        <begin position="92"/>
        <end position="306"/>
    </location>
</feature>
<dbReference type="InterPro" id="IPR001708">
    <property type="entry name" value="YidC/ALB3/OXA1/COX18"/>
</dbReference>
<reference evidence="8" key="1">
    <citation type="submission" date="2025-08" db="UniProtKB">
        <authorList>
            <consortium name="Ensembl"/>
        </authorList>
    </citation>
    <scope>IDENTIFICATION</scope>
</reference>
<dbReference type="OMA" id="WQRKRIV"/>
<evidence type="ECO:0000256" key="3">
    <source>
        <dbReference type="ARBA" id="ARBA00022989"/>
    </source>
</evidence>
<sequence>MRILASKMVSFAGARMAVRVAYGLRPRSCLDVLYRCGGARFLCVPAPAGGVEESHRDPSWVGTWYEMLSSSVPVATVESGLIALQAASGLPWWSTVLAATAILRTGLTLPLSVLQKRVVSRLEKLHPEIEYLAKQLRYEVSVSAKQYGWSEKEARACYRRNIKRIVSELYIRDNCHPFKTTLIIWVQIPVWVFISIALRNLSIGRGDSEAGLLIQQQFSTGGILWFKDLTLPDSTWILPITLGLLNLLIVEIFSLRTTETSRFWKYATNFFRALSVLMIPIASNVPSILALYWVSSSFIGLSHSLLLRSPAFCRLCHLPRTKSDSDTPYKDIVAALYTKYFLK</sequence>
<dbReference type="AlphaFoldDB" id="A0A670ZGU5"/>
<dbReference type="GO" id="GO:0032979">
    <property type="term" value="P:protein insertion into mitochondrial inner membrane from matrix"/>
    <property type="evidence" value="ECO:0007669"/>
    <property type="project" value="TreeGrafter"/>
</dbReference>
<evidence type="ECO:0000259" key="7">
    <source>
        <dbReference type="Pfam" id="PF02096"/>
    </source>
</evidence>
<gene>
    <name evidence="8" type="primary">COX18</name>
</gene>
<protein>
    <submittedName>
        <fullName evidence="8">Cytochrome c oxidase assembly factor COX18</fullName>
    </submittedName>
</protein>
<dbReference type="CDD" id="cd20069">
    <property type="entry name" value="5TM_Oxa1-like"/>
    <property type="match status" value="1"/>
</dbReference>
<dbReference type="GO" id="GO:0032977">
    <property type="term" value="F:membrane insertase activity"/>
    <property type="evidence" value="ECO:0007669"/>
    <property type="project" value="InterPro"/>
</dbReference>
<dbReference type="Proteomes" id="UP000472273">
    <property type="component" value="Unplaced"/>
</dbReference>
<dbReference type="Pfam" id="PF02096">
    <property type="entry name" value="60KD_IMP"/>
    <property type="match status" value="1"/>
</dbReference>
<feature type="transmembrane region" description="Helical" evidence="6">
    <location>
        <begin position="182"/>
        <end position="201"/>
    </location>
</feature>
<comment type="subcellular location">
    <subcellularLocation>
        <location evidence="1 5">Membrane</location>
        <topology evidence="1 5">Multi-pass membrane protein</topology>
    </subcellularLocation>
</comment>
<dbReference type="GeneTree" id="ENSGT00530000063506"/>
<evidence type="ECO:0000256" key="4">
    <source>
        <dbReference type="ARBA" id="ARBA00023136"/>
    </source>
</evidence>
<evidence type="ECO:0000256" key="5">
    <source>
        <dbReference type="RuleBase" id="RU003945"/>
    </source>
</evidence>
<keyword evidence="9" id="KW-1185">Reference proteome</keyword>
<proteinExistence type="inferred from homology"/>
<keyword evidence="3 6" id="KW-1133">Transmembrane helix</keyword>
<dbReference type="OrthoDB" id="2148490at2759"/>